<dbReference type="RefSeq" id="WP_345401286.1">
    <property type="nucleotide sequence ID" value="NZ_BAABHG010000012.1"/>
</dbReference>
<keyword evidence="1" id="KW-0175">Coiled coil</keyword>
<dbReference type="InterPro" id="IPR049082">
    <property type="entry name" value="T7SS_signal"/>
</dbReference>
<reference evidence="4" key="1">
    <citation type="journal article" date="2019" name="Int. J. Syst. Evol. Microbiol.">
        <title>The Global Catalogue of Microorganisms (GCM) 10K type strain sequencing project: providing services to taxonomists for standard genome sequencing and annotation.</title>
        <authorList>
            <consortium name="The Broad Institute Genomics Platform"/>
            <consortium name="The Broad Institute Genome Sequencing Center for Infectious Disease"/>
            <person name="Wu L."/>
            <person name="Ma J."/>
        </authorList>
    </citation>
    <scope>NUCLEOTIDE SEQUENCE [LARGE SCALE GENOMIC DNA]</scope>
    <source>
        <strain evidence="4">CGMCC 4.7643</strain>
    </source>
</reference>
<dbReference type="Gene3D" id="1.10.287.1490">
    <property type="match status" value="1"/>
</dbReference>
<evidence type="ECO:0000259" key="2">
    <source>
        <dbReference type="Pfam" id="PF21725"/>
    </source>
</evidence>
<protein>
    <submittedName>
        <fullName evidence="3">T7SS-secreted protein</fullName>
    </submittedName>
</protein>
<dbReference type="Proteomes" id="UP001597419">
    <property type="component" value="Unassembled WGS sequence"/>
</dbReference>
<dbReference type="Pfam" id="PF21725">
    <property type="entry name" value="T7SS_signal"/>
    <property type="match status" value="1"/>
</dbReference>
<feature type="coiled-coil region" evidence="1">
    <location>
        <begin position="97"/>
        <end position="181"/>
    </location>
</feature>
<accession>A0ABW5GN12</accession>
<name>A0ABW5GN12_9PSEU</name>
<evidence type="ECO:0000313" key="4">
    <source>
        <dbReference type="Proteomes" id="UP001597419"/>
    </source>
</evidence>
<evidence type="ECO:0000313" key="3">
    <source>
        <dbReference type="EMBL" id="MFD2462235.1"/>
    </source>
</evidence>
<sequence length="446" mass="45774">MNLDRALDAAAPVQTGHYPALGFDPAPGTVARVADVATTLGQVAAEMGQAYEDLTRLGKSDGFWEGDGAQSFQKTVGEVPDYLHKAHQSLSGASGTLTRWAEDLGTMQRQAADLEHQAEAAQAQVTSAQANPNLRLAGQTFTDPAQLQQAQEALGHAQQQLNKAQGDLDALKESAKRLLAQHLDLAGQVAAALRKAKDKAPEEPGLLDRIGEAIGKMVDGIKNLAGKAWDWIKKHADVIAKIGDVLSTVGNVLGLVALATSWIPGVGQVTAAAAVGVSAAAAGTKLLAKAAGADVSWGSIGMDAIGVIPGGRALAGAKNAAIQATKKSVTVGVGRVSKTAEKVLDNIPGIGQKITKKVTSEAAGIATPRVVEPISLSALKNPAKAVQDAAQYAHVNAVQTARLVGVRVADPFSKAGLITGIATQTAIGTGVKEGWHYGVDKVTGGR</sequence>
<gene>
    <name evidence="3" type="ORF">ACFSYJ_26760</name>
</gene>
<keyword evidence="4" id="KW-1185">Reference proteome</keyword>
<comment type="caution">
    <text evidence="3">The sequence shown here is derived from an EMBL/GenBank/DDBJ whole genome shotgun (WGS) entry which is preliminary data.</text>
</comment>
<evidence type="ECO:0000256" key="1">
    <source>
        <dbReference type="SAM" id="Coils"/>
    </source>
</evidence>
<organism evidence="3 4">
    <name type="scientific">Amycolatopsis samaneae</name>
    <dbReference type="NCBI Taxonomy" id="664691"/>
    <lineage>
        <taxon>Bacteria</taxon>
        <taxon>Bacillati</taxon>
        <taxon>Actinomycetota</taxon>
        <taxon>Actinomycetes</taxon>
        <taxon>Pseudonocardiales</taxon>
        <taxon>Pseudonocardiaceae</taxon>
        <taxon>Amycolatopsis</taxon>
    </lineage>
</organism>
<feature type="domain" description="Putative T7SS secretion signal" evidence="2">
    <location>
        <begin position="28"/>
        <end position="204"/>
    </location>
</feature>
<proteinExistence type="predicted"/>
<dbReference type="EMBL" id="JBHUKU010000015">
    <property type="protein sequence ID" value="MFD2462235.1"/>
    <property type="molecule type" value="Genomic_DNA"/>
</dbReference>